<keyword evidence="2" id="KW-1185">Reference proteome</keyword>
<accession>A0ABS8UAV7</accession>
<dbReference type="RefSeq" id="WP_232135389.1">
    <property type="nucleotide sequence ID" value="NZ_JAJQKU010000002.1"/>
</dbReference>
<protein>
    <submittedName>
        <fullName evidence="1">Phytoene/squalene synthase family protein</fullName>
    </submittedName>
</protein>
<proteinExistence type="predicted"/>
<gene>
    <name evidence="1" type="ORF">LTT95_06620</name>
</gene>
<evidence type="ECO:0000313" key="1">
    <source>
        <dbReference type="EMBL" id="MCD9096613.1"/>
    </source>
</evidence>
<dbReference type="Proteomes" id="UP001430360">
    <property type="component" value="Unassembled WGS sequence"/>
</dbReference>
<reference evidence="1" key="1">
    <citation type="submission" date="2021-12" db="EMBL/GenBank/DDBJ databases">
        <authorList>
            <person name="Ulrich A."/>
        </authorList>
    </citation>
    <scope>NUCLEOTIDE SEQUENCE</scope>
    <source>
        <strain evidence="1">A1P009</strain>
    </source>
</reference>
<comment type="caution">
    <text evidence="1">The sequence shown here is derived from an EMBL/GenBank/DDBJ whole genome shotgun (WGS) entry which is preliminary data.</text>
</comment>
<name>A0ABS8UAV7_9GAMM</name>
<organism evidence="1 2">
    <name type="scientific">Luteimonas fraxinea</name>
    <dbReference type="NCBI Taxonomy" id="2901869"/>
    <lineage>
        <taxon>Bacteria</taxon>
        <taxon>Pseudomonadati</taxon>
        <taxon>Pseudomonadota</taxon>
        <taxon>Gammaproteobacteria</taxon>
        <taxon>Lysobacterales</taxon>
        <taxon>Lysobacteraceae</taxon>
        <taxon>Luteimonas</taxon>
    </lineage>
</organism>
<sequence length="224" mass="24654">MNATMQSGDEDFVGKWQARWPEWRIGMAFVAPEQRDRAAPWFSLLDELCDAAWAGTDATPGLAKLAWWQDELQGWGKGARRHPLGSQLQRVDAPWQTLALALRLLPATREHPADTARNLAQLQDLALAIAACESRLFGDGSRDSGDGRIDATPLLAMQAFVRTDQPLATQLLADWPAPGGGTRPRRIANAILGARLRVLARDGVSRPVPGPRVLWSSWRAARPR</sequence>
<evidence type="ECO:0000313" key="2">
    <source>
        <dbReference type="Proteomes" id="UP001430360"/>
    </source>
</evidence>
<dbReference type="EMBL" id="JAJQKU010000002">
    <property type="protein sequence ID" value="MCD9096613.1"/>
    <property type="molecule type" value="Genomic_DNA"/>
</dbReference>
<reference evidence="1" key="2">
    <citation type="journal article" date="2022" name="Syst. Appl. Microbiol.">
        <title>Physiological and genomic characterisation of Luteimonas fraxinea sp. nov., a bacterial species associated with trees tolerant to ash dieback.</title>
        <authorList>
            <person name="Ulrich K."/>
            <person name="Becker R."/>
            <person name="Behrendt U."/>
            <person name="Kube M."/>
            <person name="Schneck V."/>
            <person name="Ulrich A."/>
        </authorList>
    </citation>
    <scope>NUCLEOTIDE SEQUENCE</scope>
    <source>
        <strain evidence="1">A1P009</strain>
    </source>
</reference>